<organism evidence="2 3">
    <name type="scientific">Mucilaginibacter gilvus</name>
    <dbReference type="NCBI Taxonomy" id="2305909"/>
    <lineage>
        <taxon>Bacteria</taxon>
        <taxon>Pseudomonadati</taxon>
        <taxon>Bacteroidota</taxon>
        <taxon>Sphingobacteriia</taxon>
        <taxon>Sphingobacteriales</taxon>
        <taxon>Sphingobacteriaceae</taxon>
        <taxon>Mucilaginibacter</taxon>
    </lineage>
</organism>
<dbReference type="OrthoDB" id="9801573at2"/>
<dbReference type="Gene3D" id="3.40.50.2000">
    <property type="entry name" value="Glycogen Phosphorylase B"/>
    <property type="match status" value="2"/>
</dbReference>
<feature type="domain" description="Glycosyl transferase family 1" evidence="1">
    <location>
        <begin position="130"/>
        <end position="258"/>
    </location>
</feature>
<dbReference type="AlphaFoldDB" id="A0A444MUX9"/>
<protein>
    <submittedName>
        <fullName evidence="2">Glycosyltransferase family 4 protein</fullName>
    </submittedName>
</protein>
<dbReference type="GO" id="GO:0016757">
    <property type="term" value="F:glycosyltransferase activity"/>
    <property type="evidence" value="ECO:0007669"/>
    <property type="project" value="InterPro"/>
</dbReference>
<dbReference type="Proteomes" id="UP000286701">
    <property type="component" value="Unassembled WGS sequence"/>
</dbReference>
<dbReference type="SUPFAM" id="SSF53756">
    <property type="entry name" value="UDP-Glycosyltransferase/glycogen phosphorylase"/>
    <property type="match status" value="1"/>
</dbReference>
<keyword evidence="2" id="KW-0808">Transferase</keyword>
<evidence type="ECO:0000313" key="3">
    <source>
        <dbReference type="Proteomes" id="UP000286701"/>
    </source>
</evidence>
<name>A0A444MUX9_9SPHI</name>
<dbReference type="RefSeq" id="WP_128531893.1">
    <property type="nucleotide sequence ID" value="NZ_SBIW01000001.1"/>
</dbReference>
<dbReference type="InterPro" id="IPR001296">
    <property type="entry name" value="Glyco_trans_1"/>
</dbReference>
<comment type="caution">
    <text evidence="2">The sequence shown here is derived from an EMBL/GenBank/DDBJ whole genome shotgun (WGS) entry which is preliminary data.</text>
</comment>
<evidence type="ECO:0000313" key="2">
    <source>
        <dbReference type="EMBL" id="RWY57387.1"/>
    </source>
</evidence>
<dbReference type="PANTHER" id="PTHR12526">
    <property type="entry name" value="GLYCOSYLTRANSFERASE"/>
    <property type="match status" value="1"/>
</dbReference>
<sequence>MNILFVNDTKIPATTYGGTERVIWWLGRELARQGHTVTYLVGAGSACPFAKVLVYDAAKDMNQQVPDDIDVVHFQFQVQGFTKKPYLCTVHNNSGRGEMDLNSVFVSANHAARNGSTTYVYNGLDIADYRKPNFNQKRNYTHFLAKAAWRVKNVQGAIDIATKSGNKLVVMGGTRLNLKMGLRFTPNLNVSFKGMVDNDQKSEVLNGSKALLFPVLWNEPFGVAITESLYFGCPVFATPYGSLPELVPAEVGLLSNSKSVLIEGLKRADSFSNQLCHEYAVDNFNIAKMAAEYLKLYEIVLNGGKLNAVKPMLMEPNQPKYLPWNA</sequence>
<proteinExistence type="predicted"/>
<dbReference type="PANTHER" id="PTHR12526:SF595">
    <property type="entry name" value="BLL5217 PROTEIN"/>
    <property type="match status" value="1"/>
</dbReference>
<accession>A0A444MUX9</accession>
<gene>
    <name evidence="2" type="ORF">EPL05_02305</name>
</gene>
<dbReference type="EMBL" id="SBIW01000001">
    <property type="protein sequence ID" value="RWY57387.1"/>
    <property type="molecule type" value="Genomic_DNA"/>
</dbReference>
<dbReference type="Pfam" id="PF00534">
    <property type="entry name" value="Glycos_transf_1"/>
    <property type="match status" value="1"/>
</dbReference>
<reference evidence="2 3" key="1">
    <citation type="submission" date="2019-01" db="EMBL/GenBank/DDBJ databases">
        <title>Mucilaginibacter antarcticum sp. nov., isolated from antarctic soil.</title>
        <authorList>
            <person name="Yan Y.-Q."/>
            <person name="Du Z.-J."/>
        </authorList>
    </citation>
    <scope>NUCLEOTIDE SEQUENCE [LARGE SCALE GENOMIC DNA]</scope>
    <source>
        <strain evidence="2 3">F01003</strain>
    </source>
</reference>
<keyword evidence="3" id="KW-1185">Reference proteome</keyword>
<evidence type="ECO:0000259" key="1">
    <source>
        <dbReference type="Pfam" id="PF00534"/>
    </source>
</evidence>